<dbReference type="NCBIfam" id="TIGR03168">
    <property type="entry name" value="1-PFK"/>
    <property type="match status" value="1"/>
</dbReference>
<evidence type="ECO:0000256" key="1">
    <source>
        <dbReference type="ARBA" id="ARBA00010688"/>
    </source>
</evidence>
<sequence length="325" mass="32950">MTAGAGMTGTDQAPILTVTLNPALDLSTSAAQVVPELKLRCEAPVVDPGGGGINVSRAISRIGGRSTALVALGGGTGTRLGQLLNEAGLPVLRINAPGDTRQSLSVTDRETEKQFRFVLPGPEWAQADVADALDAVAAAAVAGSIVVLSGSNPPGVPDDFVLRLCARLRGVPVRLLMDSSGAALALAARGKVRLAVLRMDDAEAEGLAGRTLPERRDTADFASALVAAGAAQTVVIARGADGNIGAGPGGRWHVEAHRVPIVSKVGAGDSFVAGYALAIARGRGIAEALGLGAACASATCMMPGTGLCRPDDVMRLYQERVVTPI</sequence>
<evidence type="ECO:0000256" key="5">
    <source>
        <dbReference type="ARBA" id="ARBA00022840"/>
    </source>
</evidence>
<dbReference type="PANTHER" id="PTHR46566">
    <property type="entry name" value="1-PHOSPHOFRUCTOKINASE-RELATED"/>
    <property type="match status" value="1"/>
</dbReference>
<dbReference type="InterPro" id="IPR017583">
    <property type="entry name" value="Tagatose/fructose_Pkinase"/>
</dbReference>
<evidence type="ECO:0000256" key="2">
    <source>
        <dbReference type="ARBA" id="ARBA00022679"/>
    </source>
</evidence>
<organism evidence="8 9">
    <name type="scientific">Paracoccus alkenifer</name>
    <dbReference type="NCBI Taxonomy" id="65735"/>
    <lineage>
        <taxon>Bacteria</taxon>
        <taxon>Pseudomonadati</taxon>
        <taxon>Pseudomonadota</taxon>
        <taxon>Alphaproteobacteria</taxon>
        <taxon>Rhodobacterales</taxon>
        <taxon>Paracoccaceae</taxon>
        <taxon>Paracoccus</taxon>
    </lineage>
</organism>
<dbReference type="PIRSF" id="PIRSF000535">
    <property type="entry name" value="1PFK/6PFK/LacC"/>
    <property type="match status" value="1"/>
</dbReference>
<dbReference type="STRING" id="65735.SAMN04488075_0946"/>
<evidence type="ECO:0000313" key="8">
    <source>
        <dbReference type="EMBL" id="SEH71556.1"/>
    </source>
</evidence>
<dbReference type="InterPro" id="IPR029056">
    <property type="entry name" value="Ribokinase-like"/>
</dbReference>
<gene>
    <name evidence="8" type="ORF">SAMN04488075_0946</name>
</gene>
<protein>
    <recommendedName>
        <fullName evidence="6">Phosphofructokinase</fullName>
    </recommendedName>
</protein>
<reference evidence="9" key="1">
    <citation type="submission" date="2016-10" db="EMBL/GenBank/DDBJ databases">
        <authorList>
            <person name="Varghese N."/>
            <person name="Submissions S."/>
        </authorList>
    </citation>
    <scope>NUCLEOTIDE SEQUENCE [LARGE SCALE GENOMIC DNA]</scope>
    <source>
        <strain evidence="9">DSM 11593</strain>
    </source>
</reference>
<evidence type="ECO:0000256" key="4">
    <source>
        <dbReference type="ARBA" id="ARBA00022777"/>
    </source>
</evidence>
<dbReference type="GO" id="GO:0005829">
    <property type="term" value="C:cytosol"/>
    <property type="evidence" value="ECO:0007669"/>
    <property type="project" value="TreeGrafter"/>
</dbReference>
<accession>A0A1H6K8S0</accession>
<comment type="similarity">
    <text evidence="1 6">Belongs to the carbohydrate kinase PfkB family.</text>
</comment>
<dbReference type="InterPro" id="IPR002173">
    <property type="entry name" value="Carboh/pur_kinase_PfkB_CS"/>
</dbReference>
<keyword evidence="3" id="KW-0547">Nucleotide-binding</keyword>
<dbReference type="PROSITE" id="PS00583">
    <property type="entry name" value="PFKB_KINASES_1"/>
    <property type="match status" value="1"/>
</dbReference>
<dbReference type="Pfam" id="PF00294">
    <property type="entry name" value="PfkB"/>
    <property type="match status" value="1"/>
</dbReference>
<keyword evidence="5" id="KW-0067">ATP-binding</keyword>
<dbReference type="InterPro" id="IPR011611">
    <property type="entry name" value="PfkB_dom"/>
</dbReference>
<feature type="domain" description="Carbohydrate kinase PfkB" evidence="7">
    <location>
        <begin position="34"/>
        <end position="311"/>
    </location>
</feature>
<evidence type="ECO:0000256" key="3">
    <source>
        <dbReference type="ARBA" id="ARBA00022741"/>
    </source>
</evidence>
<dbReference type="AlphaFoldDB" id="A0A1H6K8S0"/>
<dbReference type="Gene3D" id="3.40.1190.20">
    <property type="match status" value="1"/>
</dbReference>
<dbReference type="EMBL" id="FNXG01000001">
    <property type="protein sequence ID" value="SEH71556.1"/>
    <property type="molecule type" value="Genomic_DNA"/>
</dbReference>
<keyword evidence="4 8" id="KW-0418">Kinase</keyword>
<name>A0A1H6K8S0_9RHOB</name>
<evidence type="ECO:0000313" key="9">
    <source>
        <dbReference type="Proteomes" id="UP000199125"/>
    </source>
</evidence>
<dbReference type="Proteomes" id="UP000199125">
    <property type="component" value="Unassembled WGS sequence"/>
</dbReference>
<keyword evidence="9" id="KW-1185">Reference proteome</keyword>
<proteinExistence type="inferred from homology"/>
<evidence type="ECO:0000259" key="7">
    <source>
        <dbReference type="Pfam" id="PF00294"/>
    </source>
</evidence>
<dbReference type="SUPFAM" id="SSF53613">
    <property type="entry name" value="Ribokinase-like"/>
    <property type="match status" value="1"/>
</dbReference>
<dbReference type="GO" id="GO:0003872">
    <property type="term" value="F:6-phosphofructokinase activity"/>
    <property type="evidence" value="ECO:0007669"/>
    <property type="project" value="TreeGrafter"/>
</dbReference>
<evidence type="ECO:0000256" key="6">
    <source>
        <dbReference type="PIRNR" id="PIRNR000535"/>
    </source>
</evidence>
<keyword evidence="2 6" id="KW-0808">Transferase</keyword>
<dbReference type="GO" id="GO:0005524">
    <property type="term" value="F:ATP binding"/>
    <property type="evidence" value="ECO:0007669"/>
    <property type="project" value="UniProtKB-KW"/>
</dbReference>
<dbReference type="PANTHER" id="PTHR46566:SF2">
    <property type="entry name" value="ATP-DEPENDENT 6-PHOSPHOFRUCTOKINASE ISOZYME 2"/>
    <property type="match status" value="1"/>
</dbReference>